<dbReference type="AlphaFoldDB" id="A0A1I7ETI3"/>
<keyword evidence="4" id="KW-1185">Reference proteome</keyword>
<dbReference type="Proteomes" id="UP000199138">
    <property type="component" value="Unassembled WGS sequence"/>
</dbReference>
<keyword evidence="2" id="KW-1133">Transmembrane helix</keyword>
<organism evidence="3 4">
    <name type="scientific">Pustulibacterium marinum</name>
    <dbReference type="NCBI Taxonomy" id="1224947"/>
    <lineage>
        <taxon>Bacteria</taxon>
        <taxon>Pseudomonadati</taxon>
        <taxon>Bacteroidota</taxon>
        <taxon>Flavobacteriia</taxon>
        <taxon>Flavobacteriales</taxon>
        <taxon>Flavobacteriaceae</taxon>
        <taxon>Pustulibacterium</taxon>
    </lineage>
</organism>
<dbReference type="InterPro" id="IPR052928">
    <property type="entry name" value="Desiccation-related_membrane"/>
</dbReference>
<evidence type="ECO:0000313" key="4">
    <source>
        <dbReference type="Proteomes" id="UP000199138"/>
    </source>
</evidence>
<feature type="transmembrane region" description="Helical" evidence="2">
    <location>
        <begin position="6"/>
        <end position="26"/>
    </location>
</feature>
<keyword evidence="2" id="KW-0812">Transmembrane</keyword>
<dbReference type="EMBL" id="FPBK01000001">
    <property type="protein sequence ID" value="SFU27182.1"/>
    <property type="molecule type" value="Genomic_DNA"/>
</dbReference>
<keyword evidence="2" id="KW-0472">Membrane</keyword>
<accession>A0A1I7ETI3</accession>
<dbReference type="InterPro" id="IPR024623">
    <property type="entry name" value="YtxH"/>
</dbReference>
<keyword evidence="1" id="KW-0175">Coiled coil</keyword>
<evidence type="ECO:0000313" key="3">
    <source>
        <dbReference type="EMBL" id="SFU27182.1"/>
    </source>
</evidence>
<evidence type="ECO:0000256" key="2">
    <source>
        <dbReference type="SAM" id="Phobius"/>
    </source>
</evidence>
<name>A0A1I7ETI3_9FLAO</name>
<protein>
    <submittedName>
        <fullName evidence="3">Gas vesicle protein</fullName>
    </submittedName>
</protein>
<gene>
    <name evidence="3" type="ORF">SAMN05216480_10195</name>
</gene>
<dbReference type="PANTHER" id="PTHR35792">
    <property type="entry name" value="GENERAL STRESS PROTEIN"/>
    <property type="match status" value="1"/>
</dbReference>
<reference evidence="4" key="1">
    <citation type="submission" date="2016-10" db="EMBL/GenBank/DDBJ databases">
        <authorList>
            <person name="Varghese N."/>
            <person name="Submissions S."/>
        </authorList>
    </citation>
    <scope>NUCLEOTIDE SEQUENCE [LARGE SCALE GENOMIC DNA]</scope>
    <source>
        <strain evidence="4">CGMCC 1.12333</strain>
    </source>
</reference>
<proteinExistence type="predicted"/>
<dbReference type="STRING" id="1224947.SAMN05216480_10195"/>
<sequence>MNKTGSTLVALVAGAALGVGAGMLFAPAKGSKTRKKIKSKAIETKDDLSLRISQIAEELSQTADKKKADFEETLEETLSSMSYKAEDVINTMERKLEDLKAKNAKLQKGKNNVVVTEEVNI</sequence>
<dbReference type="PANTHER" id="PTHR35792:SF2">
    <property type="entry name" value="GENERAL STRESS PROTEIN"/>
    <property type="match status" value="1"/>
</dbReference>
<dbReference type="Pfam" id="PF12732">
    <property type="entry name" value="YtxH"/>
    <property type="match status" value="1"/>
</dbReference>
<feature type="coiled-coil region" evidence="1">
    <location>
        <begin position="56"/>
        <end position="112"/>
    </location>
</feature>
<dbReference type="RefSeq" id="WP_093021431.1">
    <property type="nucleotide sequence ID" value="NZ_FPBK01000001.1"/>
</dbReference>
<evidence type="ECO:0000256" key="1">
    <source>
        <dbReference type="SAM" id="Coils"/>
    </source>
</evidence>
<dbReference type="OrthoDB" id="598035at2"/>
<dbReference type="Gene3D" id="1.20.120.20">
    <property type="entry name" value="Apolipoprotein"/>
    <property type="match status" value="1"/>
</dbReference>